<protein>
    <submittedName>
        <fullName evidence="2">Uncharacterized protein</fullName>
    </submittedName>
</protein>
<dbReference type="OrthoDB" id="1926326at2759"/>
<name>A0A200QXY2_MACCD</name>
<feature type="region of interest" description="Disordered" evidence="1">
    <location>
        <begin position="137"/>
        <end position="185"/>
    </location>
</feature>
<feature type="compositionally biased region" description="Low complexity" evidence="1">
    <location>
        <begin position="44"/>
        <end position="56"/>
    </location>
</feature>
<reference evidence="2 3" key="1">
    <citation type="journal article" date="2017" name="Mol. Plant">
        <title>The Genome of Medicinal Plant Macleaya cordata Provides New Insights into Benzylisoquinoline Alkaloids Metabolism.</title>
        <authorList>
            <person name="Liu X."/>
            <person name="Liu Y."/>
            <person name="Huang P."/>
            <person name="Ma Y."/>
            <person name="Qing Z."/>
            <person name="Tang Q."/>
            <person name="Cao H."/>
            <person name="Cheng P."/>
            <person name="Zheng Y."/>
            <person name="Yuan Z."/>
            <person name="Zhou Y."/>
            <person name="Liu J."/>
            <person name="Tang Z."/>
            <person name="Zhuo Y."/>
            <person name="Zhang Y."/>
            <person name="Yu L."/>
            <person name="Huang J."/>
            <person name="Yang P."/>
            <person name="Peng Q."/>
            <person name="Zhang J."/>
            <person name="Jiang W."/>
            <person name="Zhang Z."/>
            <person name="Lin K."/>
            <person name="Ro D.K."/>
            <person name="Chen X."/>
            <person name="Xiong X."/>
            <person name="Shang Y."/>
            <person name="Huang S."/>
            <person name="Zeng J."/>
        </authorList>
    </citation>
    <scope>NUCLEOTIDE SEQUENCE [LARGE SCALE GENOMIC DNA]</scope>
    <source>
        <strain evidence="3">cv. BLH2017</strain>
        <tissue evidence="2">Root</tissue>
    </source>
</reference>
<accession>A0A200QXY2</accession>
<evidence type="ECO:0000313" key="2">
    <source>
        <dbReference type="EMBL" id="OVA15315.1"/>
    </source>
</evidence>
<feature type="compositionally biased region" description="Basic and acidic residues" evidence="1">
    <location>
        <begin position="236"/>
        <end position="253"/>
    </location>
</feature>
<dbReference type="InParanoid" id="A0A200QXY2"/>
<proteinExistence type="predicted"/>
<dbReference type="Proteomes" id="UP000195402">
    <property type="component" value="Unassembled WGS sequence"/>
</dbReference>
<dbReference type="FunCoup" id="A0A200QXY2">
    <property type="interactions" value="780"/>
</dbReference>
<dbReference type="PANTHER" id="PTHR37187">
    <property type="entry name" value="EXPRESSED PROTEIN"/>
    <property type="match status" value="1"/>
</dbReference>
<feature type="region of interest" description="Disordered" evidence="1">
    <location>
        <begin position="1"/>
        <end position="70"/>
    </location>
</feature>
<organism evidence="2 3">
    <name type="scientific">Macleaya cordata</name>
    <name type="common">Five-seeded plume-poppy</name>
    <name type="synonym">Bocconia cordata</name>
    <dbReference type="NCBI Taxonomy" id="56857"/>
    <lineage>
        <taxon>Eukaryota</taxon>
        <taxon>Viridiplantae</taxon>
        <taxon>Streptophyta</taxon>
        <taxon>Embryophyta</taxon>
        <taxon>Tracheophyta</taxon>
        <taxon>Spermatophyta</taxon>
        <taxon>Magnoliopsida</taxon>
        <taxon>Ranunculales</taxon>
        <taxon>Papaveraceae</taxon>
        <taxon>Papaveroideae</taxon>
        <taxon>Macleaya</taxon>
    </lineage>
</organism>
<keyword evidence="3" id="KW-1185">Reference proteome</keyword>
<evidence type="ECO:0000256" key="1">
    <source>
        <dbReference type="SAM" id="MobiDB-lite"/>
    </source>
</evidence>
<sequence>MPKGSKKRRAAKKKKENEVNIHSPTGSEDLKSHEDKEIDEDVSSHTVSTSSTTTSQEQHHKLGQENEEEDLREALSAVSAASVNNNKPIERSQEEVVQIIRNLKPQEVEEEKKIVVIEGDSDSRRITIDYVESVKDSNFIGSSSESGNSSGSSGSSSDEESGSVEKKEEKCCNSVTDSSPQVDLTEQVISVSEEVTSPRIAEVTSAEKAEDSGLTDFPRKRILPVIDVSIIDSGDGGEHSNETKTSEISDNKHQQLAPVPPTVQPTSWKSCCGLFDVFMRVSSAAVRHP</sequence>
<feature type="compositionally biased region" description="Basic residues" evidence="1">
    <location>
        <begin position="1"/>
        <end position="14"/>
    </location>
</feature>
<dbReference type="AlphaFoldDB" id="A0A200QXY2"/>
<gene>
    <name evidence="2" type="ORF">BVC80_7439g3</name>
</gene>
<feature type="compositionally biased region" description="Polar residues" evidence="1">
    <location>
        <begin position="173"/>
        <end position="185"/>
    </location>
</feature>
<dbReference type="PANTHER" id="PTHR37187:SF7">
    <property type="entry name" value="EXPRESSED PROTEIN"/>
    <property type="match status" value="1"/>
</dbReference>
<comment type="caution">
    <text evidence="2">The sequence shown here is derived from an EMBL/GenBank/DDBJ whole genome shotgun (WGS) entry which is preliminary data.</text>
</comment>
<feature type="compositionally biased region" description="Low complexity" evidence="1">
    <location>
        <begin position="141"/>
        <end position="156"/>
    </location>
</feature>
<dbReference type="EMBL" id="MVGT01000811">
    <property type="protein sequence ID" value="OVA15315.1"/>
    <property type="molecule type" value="Genomic_DNA"/>
</dbReference>
<dbReference type="OMA" id="THVAIQH"/>
<evidence type="ECO:0000313" key="3">
    <source>
        <dbReference type="Proteomes" id="UP000195402"/>
    </source>
</evidence>
<feature type="region of interest" description="Disordered" evidence="1">
    <location>
        <begin position="232"/>
        <end position="266"/>
    </location>
</feature>